<dbReference type="GO" id="GO:0003904">
    <property type="term" value="F:deoxyribodipyrimidine photo-lyase activity"/>
    <property type="evidence" value="ECO:0007669"/>
    <property type="project" value="TreeGrafter"/>
</dbReference>
<dbReference type="EMBL" id="BRYA01000384">
    <property type="protein sequence ID" value="GMI48286.1"/>
    <property type="molecule type" value="Genomic_DNA"/>
</dbReference>
<keyword evidence="2 5" id="KW-0285">Flavoprotein</keyword>
<dbReference type="Proteomes" id="UP001165065">
    <property type="component" value="Unassembled WGS sequence"/>
</dbReference>
<dbReference type="Gene3D" id="3.40.50.620">
    <property type="entry name" value="HUPs"/>
    <property type="match status" value="1"/>
</dbReference>
<proteinExistence type="inferred from homology"/>
<feature type="chain" id="PRO_5040790553" description="Cryptochrome DASH" evidence="9">
    <location>
        <begin position="20"/>
        <end position="570"/>
    </location>
</feature>
<feature type="compositionally biased region" description="Basic and acidic residues" evidence="8">
    <location>
        <begin position="540"/>
        <end position="551"/>
    </location>
</feature>
<evidence type="ECO:0000256" key="8">
    <source>
        <dbReference type="SAM" id="MobiDB-lite"/>
    </source>
</evidence>
<reference evidence="12" key="1">
    <citation type="journal article" date="2023" name="Commun. Biol.">
        <title>Genome analysis of Parmales, the sister group of diatoms, reveals the evolutionary specialization of diatoms from phago-mixotrophs to photoautotrophs.</title>
        <authorList>
            <person name="Ban H."/>
            <person name="Sato S."/>
            <person name="Yoshikawa S."/>
            <person name="Yamada K."/>
            <person name="Nakamura Y."/>
            <person name="Ichinomiya M."/>
            <person name="Sato N."/>
            <person name="Blanc-Mathieu R."/>
            <person name="Endo H."/>
            <person name="Kuwata A."/>
            <person name="Ogata H."/>
        </authorList>
    </citation>
    <scope>NUCLEOTIDE SEQUENCE [LARGE SCALE GENOMIC DNA]</scope>
</reference>
<dbReference type="InterPro" id="IPR036134">
    <property type="entry name" value="Crypto/Photolyase_FAD-like_sf"/>
</dbReference>
<evidence type="ECO:0000256" key="9">
    <source>
        <dbReference type="SAM" id="SignalP"/>
    </source>
</evidence>
<dbReference type="Pfam" id="PF03441">
    <property type="entry name" value="FAD_binding_7"/>
    <property type="match status" value="1"/>
</dbReference>
<dbReference type="Pfam" id="PF00875">
    <property type="entry name" value="DNA_photolyase"/>
    <property type="match status" value="1"/>
</dbReference>
<evidence type="ECO:0000256" key="6">
    <source>
        <dbReference type="PIRSR" id="PIRSR602081-2"/>
    </source>
</evidence>
<comment type="caution">
    <text evidence="11">The sequence shown here is derived from an EMBL/GenBank/DDBJ whole genome shotgun (WGS) entry which is preliminary data.</text>
</comment>
<dbReference type="GO" id="GO:0071949">
    <property type="term" value="F:FAD binding"/>
    <property type="evidence" value="ECO:0007669"/>
    <property type="project" value="TreeGrafter"/>
</dbReference>
<dbReference type="InterPro" id="IPR036155">
    <property type="entry name" value="Crypto/Photolyase_N_sf"/>
</dbReference>
<keyword evidence="4 7" id="KW-0157">Chromophore</keyword>
<dbReference type="PANTHER" id="PTHR11455">
    <property type="entry name" value="CRYPTOCHROME"/>
    <property type="match status" value="1"/>
</dbReference>
<evidence type="ECO:0000256" key="1">
    <source>
        <dbReference type="ARBA" id="ARBA00005862"/>
    </source>
</evidence>
<dbReference type="InterPro" id="IPR006050">
    <property type="entry name" value="DNA_photolyase_N"/>
</dbReference>
<keyword evidence="9" id="KW-0732">Signal</keyword>
<comment type="similarity">
    <text evidence="1 7">Belongs to the DNA photolyase class-1 family.</text>
</comment>
<feature type="binding site" evidence="5">
    <location>
        <position position="293"/>
    </location>
    <ligand>
        <name>FAD</name>
        <dbReference type="ChEBI" id="CHEBI:57692"/>
    </ligand>
</feature>
<dbReference type="Gene3D" id="1.25.40.80">
    <property type="match status" value="1"/>
</dbReference>
<feature type="signal peptide" evidence="9">
    <location>
        <begin position="1"/>
        <end position="19"/>
    </location>
</feature>
<evidence type="ECO:0000259" key="10">
    <source>
        <dbReference type="PROSITE" id="PS51645"/>
    </source>
</evidence>
<dbReference type="InterPro" id="IPR002081">
    <property type="entry name" value="Cryptochrome/DNA_photolyase_1"/>
</dbReference>
<name>A0A9W7GM82_9STRA</name>
<evidence type="ECO:0000256" key="4">
    <source>
        <dbReference type="ARBA" id="ARBA00022991"/>
    </source>
</evidence>
<evidence type="ECO:0000256" key="5">
    <source>
        <dbReference type="PIRSR" id="PIRSR602081-1"/>
    </source>
</evidence>
<feature type="site" description="Electron transfer via tryptophanyl radical" evidence="6">
    <location>
        <position position="385"/>
    </location>
</feature>
<dbReference type="InterPro" id="IPR005101">
    <property type="entry name" value="Cryptochr/Photolyase_FAD-bd"/>
</dbReference>
<feature type="site" description="Electron transfer via tryptophanyl radical" evidence="6">
    <location>
        <position position="438"/>
    </location>
</feature>
<evidence type="ECO:0000313" key="11">
    <source>
        <dbReference type="EMBL" id="GMI48286.1"/>
    </source>
</evidence>
<dbReference type="AlphaFoldDB" id="A0A9W7GM82"/>
<dbReference type="OrthoDB" id="435881at2759"/>
<evidence type="ECO:0000256" key="2">
    <source>
        <dbReference type="ARBA" id="ARBA00022630"/>
    </source>
</evidence>
<evidence type="ECO:0000256" key="3">
    <source>
        <dbReference type="ARBA" id="ARBA00022827"/>
    </source>
</evidence>
<sequence length="570" mass="64551">MKKHFFFLLIAIISSKMSAMVTTASRSAMRSISFYLFRFDLRIRDNSALIAAVQRSKKEDYFIPIYCFDDKTNSQTPFSATKSSPERTQFLIESVASLKGGMSSSGTQLMVGVGDTAEYLSGLLSKVQDSGEELGDIKVFCQEEFCGEELKVNRSVERAIKAFNQKRGHPNPTDGSSIVTSIWGSSLYELEDAPFDANSAPTVMTQFRTKMEKNCAIPNCVETFGRGHVCGGIPEALKGEGDKELPGLKDLGFDETELSQPDERAAFNFKGGEENALARVQEYIFDLDLLKTYFETRNGLIGANFSTKFSPFLAVGSVSPRYIAHQCKKYEAERVANKSTYWVIFELTVRDFCRYFAKRFGDKIFQLDGILGREARGRHPNSIRWSYNPTLVEAWKEGTTGYPFVDANMRELKATGYMSNRGRQNVASFLALDMNQDWRYGGYWFEEKLLDYDIYSNYVSWIMAAGMTGGRVNKFNVVKQGKDYDPKGEYVKLWCPELENVPVGKIMEPWRMSKDEQKEAGCILGVNYPNPVVQMKVFQKRDGGGKDGYKAERKKKNKEKYKGGKYSIRE</sequence>
<dbReference type="SUPFAM" id="SSF52425">
    <property type="entry name" value="Cryptochrome/photolyase, N-terminal domain"/>
    <property type="match status" value="1"/>
</dbReference>
<dbReference type="InterPro" id="IPR014133">
    <property type="entry name" value="Cry_DASH"/>
</dbReference>
<feature type="region of interest" description="Disordered" evidence="8">
    <location>
        <begin position="540"/>
        <end position="570"/>
    </location>
</feature>
<dbReference type="PRINTS" id="PR00147">
    <property type="entry name" value="DNAPHOTLYASE"/>
</dbReference>
<feature type="binding site" evidence="5">
    <location>
        <begin position="451"/>
        <end position="453"/>
    </location>
    <ligand>
        <name>FAD</name>
        <dbReference type="ChEBI" id="CHEBI:57692"/>
    </ligand>
</feature>
<evidence type="ECO:0000313" key="12">
    <source>
        <dbReference type="Proteomes" id="UP001165065"/>
    </source>
</evidence>
<dbReference type="GO" id="GO:0003677">
    <property type="term" value="F:DNA binding"/>
    <property type="evidence" value="ECO:0007669"/>
    <property type="project" value="TreeGrafter"/>
</dbReference>
<protein>
    <recommendedName>
        <fullName evidence="7">Cryptochrome DASH</fullName>
    </recommendedName>
</protein>
<keyword evidence="3 5" id="KW-0274">FAD</keyword>
<organism evidence="11 12">
    <name type="scientific">Triparma columacea</name>
    <dbReference type="NCBI Taxonomy" id="722753"/>
    <lineage>
        <taxon>Eukaryota</taxon>
        <taxon>Sar</taxon>
        <taxon>Stramenopiles</taxon>
        <taxon>Ochrophyta</taxon>
        <taxon>Bolidophyceae</taxon>
        <taxon>Parmales</taxon>
        <taxon>Triparmaceae</taxon>
        <taxon>Triparma</taxon>
    </lineage>
</organism>
<accession>A0A9W7GM82</accession>
<keyword evidence="12" id="KW-1185">Reference proteome</keyword>
<comment type="cofactor">
    <cofactor evidence="7">
        <name>(6R)-5,10-methylene-5,6,7,8-tetrahydrofolate</name>
        <dbReference type="ChEBI" id="CHEBI:15636"/>
    </cofactor>
    <text evidence="7">Binds 1 5,10-methenyltetrahydrofolate (MTHF) per subunit.</text>
</comment>
<feature type="binding site" evidence="5">
    <location>
        <begin position="306"/>
        <end position="310"/>
    </location>
    <ligand>
        <name>FAD</name>
        <dbReference type="ChEBI" id="CHEBI:57692"/>
    </ligand>
</feature>
<feature type="site" description="Electron transfer via tryptophanyl radical" evidence="6">
    <location>
        <position position="461"/>
    </location>
</feature>
<comment type="cofactor">
    <cofactor evidence="5 7">
        <name>FAD</name>
        <dbReference type="ChEBI" id="CHEBI:57692"/>
    </cofactor>
    <text evidence="5 7">Binds 1 FAD per subunit.</text>
</comment>
<dbReference type="PROSITE" id="PS51645">
    <property type="entry name" value="PHR_CRY_ALPHA_BETA"/>
    <property type="match status" value="1"/>
</dbReference>
<evidence type="ECO:0000256" key="7">
    <source>
        <dbReference type="RuleBase" id="RU367151"/>
    </source>
</evidence>
<gene>
    <name evidence="11" type="ORF">TrCOL_g6689</name>
</gene>
<comment type="function">
    <text evidence="7">May have a photoreceptor function.</text>
</comment>
<dbReference type="InterPro" id="IPR014729">
    <property type="entry name" value="Rossmann-like_a/b/a_fold"/>
</dbReference>
<dbReference type="SUPFAM" id="SSF48173">
    <property type="entry name" value="Cryptochrome/photolyase FAD-binding domain"/>
    <property type="match status" value="1"/>
</dbReference>
<dbReference type="PANTHER" id="PTHR11455:SF22">
    <property type="entry name" value="CRYPTOCHROME DASH"/>
    <property type="match status" value="1"/>
</dbReference>
<dbReference type="GO" id="GO:0000719">
    <property type="term" value="P:photoreactive repair"/>
    <property type="evidence" value="ECO:0007669"/>
    <property type="project" value="TreeGrafter"/>
</dbReference>
<dbReference type="NCBIfam" id="TIGR02765">
    <property type="entry name" value="crypto_DASH"/>
    <property type="match status" value="1"/>
</dbReference>
<dbReference type="Gene3D" id="1.10.579.10">
    <property type="entry name" value="DNA Cyclobutane Dipyrimidine Photolyase, subunit A, domain 3"/>
    <property type="match status" value="1"/>
</dbReference>
<feature type="domain" description="Photolyase/cryptochrome alpha/beta" evidence="10">
    <location>
        <begin position="31"/>
        <end position="179"/>
    </location>
</feature>